<feature type="compositionally biased region" description="Basic and acidic residues" evidence="2">
    <location>
        <begin position="308"/>
        <end position="318"/>
    </location>
</feature>
<keyword evidence="3" id="KW-0732">Signal</keyword>
<feature type="domain" description="M23ase beta-sheet core" evidence="4">
    <location>
        <begin position="367"/>
        <end position="460"/>
    </location>
</feature>
<dbReference type="CDD" id="cd12797">
    <property type="entry name" value="M23_peptidase"/>
    <property type="match status" value="1"/>
</dbReference>
<protein>
    <submittedName>
        <fullName evidence="5">Peptidoglycan DD-metalloendopeptidase family protein</fullName>
    </submittedName>
</protein>
<evidence type="ECO:0000259" key="4">
    <source>
        <dbReference type="Pfam" id="PF01551"/>
    </source>
</evidence>
<dbReference type="PROSITE" id="PS51257">
    <property type="entry name" value="PROKAR_LIPOPROTEIN"/>
    <property type="match status" value="1"/>
</dbReference>
<dbReference type="InterPro" id="IPR011055">
    <property type="entry name" value="Dup_hybrid_motif"/>
</dbReference>
<dbReference type="Gene3D" id="2.70.70.10">
    <property type="entry name" value="Glucose Permease (Domain IIA)"/>
    <property type="match status" value="1"/>
</dbReference>
<dbReference type="PANTHER" id="PTHR21666">
    <property type="entry name" value="PEPTIDASE-RELATED"/>
    <property type="match status" value="1"/>
</dbReference>
<dbReference type="Gene3D" id="6.10.250.3150">
    <property type="match status" value="1"/>
</dbReference>
<comment type="caution">
    <text evidence="5">The sequence shown here is derived from an EMBL/GenBank/DDBJ whole genome shotgun (WGS) entry which is preliminary data.</text>
</comment>
<organism evidence="5 6">
    <name type="scientific">Massilia terrae</name>
    <dbReference type="NCBI Taxonomy" id="1811224"/>
    <lineage>
        <taxon>Bacteria</taxon>
        <taxon>Pseudomonadati</taxon>
        <taxon>Pseudomonadota</taxon>
        <taxon>Betaproteobacteria</taxon>
        <taxon>Burkholderiales</taxon>
        <taxon>Oxalobacteraceae</taxon>
        <taxon>Telluria group</taxon>
        <taxon>Massilia</taxon>
    </lineage>
</organism>
<dbReference type="InterPro" id="IPR016047">
    <property type="entry name" value="M23ase_b-sheet_dom"/>
</dbReference>
<feature type="region of interest" description="Disordered" evidence="2">
    <location>
        <begin position="181"/>
        <end position="208"/>
    </location>
</feature>
<evidence type="ECO:0000256" key="2">
    <source>
        <dbReference type="SAM" id="MobiDB-lite"/>
    </source>
</evidence>
<keyword evidence="1" id="KW-0175">Coiled coil</keyword>
<evidence type="ECO:0000313" key="6">
    <source>
        <dbReference type="Proteomes" id="UP001204621"/>
    </source>
</evidence>
<feature type="chain" id="PRO_5047332864" evidence="3">
    <location>
        <begin position="28"/>
        <end position="466"/>
    </location>
</feature>
<dbReference type="Proteomes" id="UP001204621">
    <property type="component" value="Unassembled WGS sequence"/>
</dbReference>
<feature type="signal peptide" evidence="3">
    <location>
        <begin position="1"/>
        <end position="27"/>
    </location>
</feature>
<dbReference type="PANTHER" id="PTHR21666:SF270">
    <property type="entry name" value="MUREIN HYDROLASE ACTIVATOR ENVC"/>
    <property type="match status" value="1"/>
</dbReference>
<evidence type="ECO:0000256" key="1">
    <source>
        <dbReference type="SAM" id="Coils"/>
    </source>
</evidence>
<feature type="compositionally biased region" description="Basic and acidic residues" evidence="2">
    <location>
        <begin position="195"/>
        <end position="208"/>
    </location>
</feature>
<dbReference type="SUPFAM" id="SSF51261">
    <property type="entry name" value="Duplicated hybrid motif"/>
    <property type="match status" value="1"/>
</dbReference>
<sequence length="466" mass="50813">MRSFVPKSGSALLCALLALACAGNAHARVTERAKQKAAAEARRAGIQQQQQALQKEIDRTESAKDDASDALAESESAISDANRALHDLKQEQLDTNAKLQSLADEQERLAKTIETQKQQLTKLLRQHYVAGNEDRIKLLLSGDNPNRINRDLQMMAYVSKARAKLLESLRANLAQVEANRDKVQEAKDELEEIEQDKRDAKSKLEQEKGRRATLLASLSTKLASQRKQASKLEQDDKRLAGMVDQLTKIIRQQELAAAAERKRQEALAAARAKAEAEAKAAALARAKAERERLAQQGKPGAKPLPEPEPPKVVEEKPAPVKSEPAPNILPPVPDGAFASLRGKLAAPIDGKIEARFGSKRPEGGPAWQGMFIKAPEGAEVRATGPGRVVHAAWMRGYGNMIIIDHGGAYLSIYGYNQSLLKREGDMVKAGEPIATAGNTGGVEVSGLFFSLLYKGKPFDPQTWVHF</sequence>
<keyword evidence="6" id="KW-1185">Reference proteome</keyword>
<proteinExistence type="predicted"/>
<dbReference type="Pfam" id="PF01551">
    <property type="entry name" value="Peptidase_M23"/>
    <property type="match status" value="1"/>
</dbReference>
<dbReference type="InterPro" id="IPR050570">
    <property type="entry name" value="Cell_wall_metabolism_enzyme"/>
</dbReference>
<feature type="coiled-coil region" evidence="1">
    <location>
        <begin position="36"/>
        <end position="126"/>
    </location>
</feature>
<reference evidence="5 6" key="1">
    <citation type="submission" date="2022-08" db="EMBL/GenBank/DDBJ databases">
        <title>Reclassification of Massilia species as members of the genera Telluria, Duganella, Pseudoduganella, Mokoshia gen. nov. and Zemynaea gen. nov. using orthogonal and non-orthogonal genome-based approaches.</title>
        <authorList>
            <person name="Bowman J.P."/>
        </authorList>
    </citation>
    <scope>NUCLEOTIDE SEQUENCE [LARGE SCALE GENOMIC DNA]</scope>
    <source>
        <strain evidence="5 6">JCM 31606</strain>
    </source>
</reference>
<name>A0ABT2CYB1_9BURK</name>
<dbReference type="RefSeq" id="WP_258812036.1">
    <property type="nucleotide sequence ID" value="NZ_JANUGU010000003.1"/>
</dbReference>
<gene>
    <name evidence="5" type="ORF">NX778_12315</name>
</gene>
<evidence type="ECO:0000313" key="5">
    <source>
        <dbReference type="EMBL" id="MCS0658849.1"/>
    </source>
</evidence>
<evidence type="ECO:0000256" key="3">
    <source>
        <dbReference type="SAM" id="SignalP"/>
    </source>
</evidence>
<accession>A0ABT2CYB1</accession>
<feature type="region of interest" description="Disordered" evidence="2">
    <location>
        <begin position="283"/>
        <end position="331"/>
    </location>
</feature>
<dbReference type="EMBL" id="JANUGU010000003">
    <property type="protein sequence ID" value="MCS0658849.1"/>
    <property type="molecule type" value="Genomic_DNA"/>
</dbReference>